<dbReference type="RefSeq" id="WP_130604135.1">
    <property type="nucleotide sequence ID" value="NZ_CP034759.1"/>
</dbReference>
<feature type="signal peptide" evidence="1">
    <location>
        <begin position="1"/>
        <end position="24"/>
    </location>
</feature>
<dbReference type="Proteomes" id="UP000290244">
    <property type="component" value="Chromosome"/>
</dbReference>
<dbReference type="Pfam" id="PF13349">
    <property type="entry name" value="DUF4097"/>
    <property type="match status" value="1"/>
</dbReference>
<sequence length="254" mass="27707">MKTTLKQSLITMSLAMTMALPVYADVEDVVEKSFSVNDDSTFTLSNINGEVEITSWQQAKIKVIATIKADDQESRDRIEVKMKQQGDQVNVATQYEKSFNYKNSNSGQVSYQVWLPASTNLSDIELVNGSLTIEGVQGEVEAELVNGSIVAKGLSHNSDISSVNGSIKAYYQSLDQNLDDIEIETVNGSIKLYLPEEVNAALDIETMHGSINTDFGLKAKKNSYVGRSLNGNIGRGGTKINLESVNGSIKVLKN</sequence>
<dbReference type="KEGG" id="lsd:EMK97_17890"/>
<dbReference type="EMBL" id="CP034759">
    <property type="protein sequence ID" value="QBG37473.1"/>
    <property type="molecule type" value="Genomic_DNA"/>
</dbReference>
<protein>
    <recommendedName>
        <fullName evidence="2">DUF4097 domain-containing protein</fullName>
    </recommendedName>
</protein>
<feature type="chain" id="PRO_5020422718" description="DUF4097 domain-containing protein" evidence="1">
    <location>
        <begin position="25"/>
        <end position="254"/>
    </location>
</feature>
<evidence type="ECO:0000313" key="4">
    <source>
        <dbReference type="Proteomes" id="UP000290244"/>
    </source>
</evidence>
<reference evidence="3 4" key="1">
    <citation type="submission" date="2018-12" db="EMBL/GenBank/DDBJ databases">
        <title>Complete genome of Litorilituus sediminis.</title>
        <authorList>
            <person name="Liu A."/>
            <person name="Rong J."/>
        </authorList>
    </citation>
    <scope>NUCLEOTIDE SEQUENCE [LARGE SCALE GENOMIC DNA]</scope>
    <source>
        <strain evidence="3 4">JCM 17549</strain>
    </source>
</reference>
<evidence type="ECO:0000259" key="2">
    <source>
        <dbReference type="Pfam" id="PF13349"/>
    </source>
</evidence>
<organism evidence="3 4">
    <name type="scientific">Litorilituus sediminis</name>
    <dbReference type="NCBI Taxonomy" id="718192"/>
    <lineage>
        <taxon>Bacteria</taxon>
        <taxon>Pseudomonadati</taxon>
        <taxon>Pseudomonadota</taxon>
        <taxon>Gammaproteobacteria</taxon>
        <taxon>Alteromonadales</taxon>
        <taxon>Colwelliaceae</taxon>
        <taxon>Litorilituus</taxon>
    </lineage>
</organism>
<name>A0A4P6P7D3_9GAMM</name>
<feature type="domain" description="DUF4097" evidence="2">
    <location>
        <begin position="122"/>
        <end position="251"/>
    </location>
</feature>
<keyword evidence="4" id="KW-1185">Reference proteome</keyword>
<evidence type="ECO:0000313" key="3">
    <source>
        <dbReference type="EMBL" id="QBG37473.1"/>
    </source>
</evidence>
<proteinExistence type="predicted"/>
<gene>
    <name evidence="3" type="ORF">EMK97_17890</name>
</gene>
<dbReference type="OrthoDB" id="2240743at2"/>
<accession>A0A4P6P7D3</accession>
<dbReference type="AlphaFoldDB" id="A0A4P6P7D3"/>
<dbReference type="InterPro" id="IPR025164">
    <property type="entry name" value="Toastrack_DUF4097"/>
</dbReference>
<evidence type="ECO:0000256" key="1">
    <source>
        <dbReference type="SAM" id="SignalP"/>
    </source>
</evidence>
<keyword evidence="1" id="KW-0732">Signal</keyword>